<proteinExistence type="inferred from homology"/>
<keyword evidence="4" id="KW-0732">Signal</keyword>
<protein>
    <recommendedName>
        <fullName evidence="5">Alpha/beta hydrolase fold-3 domain-containing protein</fullName>
    </recommendedName>
</protein>
<sequence length="386" mass="41629">MKRLGKAFVSMTAGLLSMQAYAQTTPEPPPVNPAGHVLLDGSSVPFSSLASQGALDEFRASPHGSHNSSMDFSDIQGWRNRVNKAQEPVVKSLEAQFPVDIRSYDVDGVPVSEVTPRIPGFKAEAVLIELHGGGFAVGEKWRGLIESIPIAYLGHFKVITVNYRMAPEARFPAGSEDAEKVYTYLLNRYSPSRIGIYGCSAGGIIGAEMVAALIKKQMPVPGAMGMFCSGALGSAEGDSLFVGALMDGNAPPKSIVRVEAFTPYFKGARFDDPLVSPVLYPDLLAKFPPALFITGTRDPAMSDASFTNNQMALAGVETEFHAWDGMRHSFFNSSDKFREIREARRIIVGFFAHHLLGVPRAQAYAPRENGDNAPSLAAELAATESR</sequence>
<comment type="caution">
    <text evidence="6">The sequence shown here is derived from an EMBL/GenBank/DDBJ whole genome shotgun (WGS) entry which is preliminary data.</text>
</comment>
<dbReference type="STRING" id="1120919.GCA_000429165_03413"/>
<dbReference type="AlphaFoldDB" id="A0A511XFB5"/>
<feature type="signal peptide" evidence="4">
    <location>
        <begin position="1"/>
        <end position="22"/>
    </location>
</feature>
<accession>A0A511XFB5</accession>
<evidence type="ECO:0000256" key="1">
    <source>
        <dbReference type="ARBA" id="ARBA00010515"/>
    </source>
</evidence>
<evidence type="ECO:0000256" key="3">
    <source>
        <dbReference type="SAM" id="MobiDB-lite"/>
    </source>
</evidence>
<evidence type="ECO:0000313" key="7">
    <source>
        <dbReference type="Proteomes" id="UP000321635"/>
    </source>
</evidence>
<dbReference type="EMBL" id="BJYF01000054">
    <property type="protein sequence ID" value="GEN61639.1"/>
    <property type="molecule type" value="Genomic_DNA"/>
</dbReference>
<organism evidence="6 7">
    <name type="scientific">Acetobacter nitrogenifigens DSM 23921 = NBRC 105050</name>
    <dbReference type="NCBI Taxonomy" id="1120919"/>
    <lineage>
        <taxon>Bacteria</taxon>
        <taxon>Pseudomonadati</taxon>
        <taxon>Pseudomonadota</taxon>
        <taxon>Alphaproteobacteria</taxon>
        <taxon>Acetobacterales</taxon>
        <taxon>Acetobacteraceae</taxon>
        <taxon>Acetobacter</taxon>
    </lineage>
</organism>
<feature type="domain" description="Alpha/beta hydrolase fold-3" evidence="5">
    <location>
        <begin position="128"/>
        <end position="331"/>
    </location>
</feature>
<dbReference type="InterPro" id="IPR029058">
    <property type="entry name" value="AB_hydrolase_fold"/>
</dbReference>
<dbReference type="SUPFAM" id="SSF53474">
    <property type="entry name" value="alpha/beta-Hydrolases"/>
    <property type="match status" value="1"/>
</dbReference>
<dbReference type="PANTHER" id="PTHR48081:SF30">
    <property type="entry name" value="ACETYL-HYDROLASE LIPR-RELATED"/>
    <property type="match status" value="1"/>
</dbReference>
<dbReference type="InterPro" id="IPR050300">
    <property type="entry name" value="GDXG_lipolytic_enzyme"/>
</dbReference>
<feature type="region of interest" description="Disordered" evidence="3">
    <location>
        <begin position="366"/>
        <end position="386"/>
    </location>
</feature>
<keyword evidence="7" id="KW-1185">Reference proteome</keyword>
<feature type="chain" id="PRO_5021709888" description="Alpha/beta hydrolase fold-3 domain-containing protein" evidence="4">
    <location>
        <begin position="23"/>
        <end position="386"/>
    </location>
</feature>
<dbReference type="GO" id="GO:0004806">
    <property type="term" value="F:triacylglycerol lipase activity"/>
    <property type="evidence" value="ECO:0007669"/>
    <property type="project" value="TreeGrafter"/>
</dbReference>
<comment type="similarity">
    <text evidence="1">Belongs to the 'GDXG' lipolytic enzyme family.</text>
</comment>
<evidence type="ECO:0000256" key="4">
    <source>
        <dbReference type="SAM" id="SignalP"/>
    </source>
</evidence>
<dbReference type="Gene3D" id="3.40.50.1820">
    <property type="entry name" value="alpha/beta hydrolase"/>
    <property type="match status" value="1"/>
</dbReference>
<keyword evidence="2" id="KW-0378">Hydrolase</keyword>
<name>A0A511XFB5_9PROT</name>
<evidence type="ECO:0000256" key="2">
    <source>
        <dbReference type="ARBA" id="ARBA00022801"/>
    </source>
</evidence>
<dbReference type="InterPro" id="IPR013094">
    <property type="entry name" value="AB_hydrolase_3"/>
</dbReference>
<evidence type="ECO:0000313" key="6">
    <source>
        <dbReference type="EMBL" id="GEN61639.1"/>
    </source>
</evidence>
<dbReference type="RefSeq" id="WP_051292456.1">
    <property type="nucleotide sequence ID" value="NZ_AUBI01000021.1"/>
</dbReference>
<dbReference type="PANTHER" id="PTHR48081">
    <property type="entry name" value="AB HYDROLASE SUPERFAMILY PROTEIN C4A8.06C"/>
    <property type="match status" value="1"/>
</dbReference>
<dbReference type="OrthoDB" id="9806180at2"/>
<dbReference type="Pfam" id="PF07859">
    <property type="entry name" value="Abhydrolase_3"/>
    <property type="match status" value="1"/>
</dbReference>
<evidence type="ECO:0000259" key="5">
    <source>
        <dbReference type="Pfam" id="PF07859"/>
    </source>
</evidence>
<gene>
    <name evidence="6" type="ORF">ANI02nite_35230</name>
</gene>
<reference evidence="6 7" key="1">
    <citation type="submission" date="2019-07" db="EMBL/GenBank/DDBJ databases">
        <title>Whole genome shotgun sequence of Acetobacter nitrogenifigens NBRC 105050.</title>
        <authorList>
            <person name="Hosoyama A."/>
            <person name="Uohara A."/>
            <person name="Ohji S."/>
            <person name="Ichikawa N."/>
        </authorList>
    </citation>
    <scope>NUCLEOTIDE SEQUENCE [LARGE SCALE GENOMIC DNA]</scope>
    <source>
        <strain evidence="6 7">NBRC 105050</strain>
    </source>
</reference>
<dbReference type="Proteomes" id="UP000321635">
    <property type="component" value="Unassembled WGS sequence"/>
</dbReference>